<name>A0ABP9G2F8_9SPHI</name>
<dbReference type="RefSeq" id="WP_345332923.1">
    <property type="nucleotide sequence ID" value="NZ_BAABJI010000004.1"/>
</dbReference>
<feature type="signal peptide" evidence="1">
    <location>
        <begin position="1"/>
        <end position="21"/>
    </location>
</feature>
<gene>
    <name evidence="2" type="ORF">GCM10023313_33080</name>
</gene>
<organism evidence="2 3">
    <name type="scientific">Mucilaginibacter defluvii</name>
    <dbReference type="NCBI Taxonomy" id="1196019"/>
    <lineage>
        <taxon>Bacteria</taxon>
        <taxon>Pseudomonadati</taxon>
        <taxon>Bacteroidota</taxon>
        <taxon>Sphingobacteriia</taxon>
        <taxon>Sphingobacteriales</taxon>
        <taxon>Sphingobacteriaceae</taxon>
        <taxon>Mucilaginibacter</taxon>
    </lineage>
</organism>
<dbReference type="Proteomes" id="UP001501436">
    <property type="component" value="Unassembled WGS sequence"/>
</dbReference>
<keyword evidence="1" id="KW-0732">Signal</keyword>
<proteinExistence type="predicted"/>
<sequence>MKKLALITITVILTNLNYIYAQTPAATRVNRQQILLTVQGFIKWYKANRPYLDTIRLIQGGAPDSTTRPSIDWDGVERFLAKIDRSGFVTAAYLNTHREYFKQIDKNLEGFKLTSELIKINGMDMDFVLRTHEPDEILQKLIKGNAKIFSADGKKAYVGYELYPNTRLLFDLSYHKKWQIEAINYDSFK</sequence>
<evidence type="ECO:0000313" key="2">
    <source>
        <dbReference type="EMBL" id="GAA4926024.1"/>
    </source>
</evidence>
<keyword evidence="3" id="KW-1185">Reference proteome</keyword>
<feature type="chain" id="PRO_5046807262" evidence="1">
    <location>
        <begin position="22"/>
        <end position="189"/>
    </location>
</feature>
<protein>
    <submittedName>
        <fullName evidence="2">Uncharacterized protein</fullName>
    </submittedName>
</protein>
<accession>A0ABP9G2F8</accession>
<comment type="caution">
    <text evidence="2">The sequence shown here is derived from an EMBL/GenBank/DDBJ whole genome shotgun (WGS) entry which is preliminary data.</text>
</comment>
<reference evidence="3" key="1">
    <citation type="journal article" date="2019" name="Int. J. Syst. Evol. Microbiol.">
        <title>The Global Catalogue of Microorganisms (GCM) 10K type strain sequencing project: providing services to taxonomists for standard genome sequencing and annotation.</title>
        <authorList>
            <consortium name="The Broad Institute Genomics Platform"/>
            <consortium name="The Broad Institute Genome Sequencing Center for Infectious Disease"/>
            <person name="Wu L."/>
            <person name="Ma J."/>
        </authorList>
    </citation>
    <scope>NUCLEOTIDE SEQUENCE [LARGE SCALE GENOMIC DNA]</scope>
    <source>
        <strain evidence="3">JCM 18283</strain>
    </source>
</reference>
<evidence type="ECO:0000313" key="3">
    <source>
        <dbReference type="Proteomes" id="UP001501436"/>
    </source>
</evidence>
<dbReference type="EMBL" id="BAABJI010000004">
    <property type="protein sequence ID" value="GAA4926024.1"/>
    <property type="molecule type" value="Genomic_DNA"/>
</dbReference>
<evidence type="ECO:0000256" key="1">
    <source>
        <dbReference type="SAM" id="SignalP"/>
    </source>
</evidence>